<keyword evidence="3" id="KW-1185">Reference proteome</keyword>
<sequence length="219" mass="20735">IPKIDLQNGEVSASFGGYSASAGLGGVLSGGPAGGLHAEAGTPDGTRASAGLGGSVADGPVGGLHAEAGTSGGAGASAGLGGKVGTGGYAGADSSASSSGSAVGNRVYVPQKPRQRPPDFYDNIFNIPISVLQAVNQLLGGAPVKHASGGAGIQSRTSSSSASAGSQATSGTFSAGTSVQAGGGGANKGGGFFDQIFNIPISALKSVNQFLNTKNQAAG</sequence>
<reference evidence="2" key="1">
    <citation type="journal article" date="2023" name="IScience">
        <title>Live-bearing cockroach genome reveals convergent evolutionary mechanisms linked to viviparity in insects and beyond.</title>
        <authorList>
            <person name="Fouks B."/>
            <person name="Harrison M.C."/>
            <person name="Mikhailova A.A."/>
            <person name="Marchal E."/>
            <person name="English S."/>
            <person name="Carruthers M."/>
            <person name="Jennings E.C."/>
            <person name="Chiamaka E.L."/>
            <person name="Frigard R.A."/>
            <person name="Pippel M."/>
            <person name="Attardo G.M."/>
            <person name="Benoit J.B."/>
            <person name="Bornberg-Bauer E."/>
            <person name="Tobe S.S."/>
        </authorList>
    </citation>
    <scope>NUCLEOTIDE SEQUENCE</scope>
    <source>
        <strain evidence="2">Stay&amp;Tobe</strain>
    </source>
</reference>
<dbReference type="EMBL" id="JASPKZ010001586">
    <property type="protein sequence ID" value="KAJ9597740.1"/>
    <property type="molecule type" value="Genomic_DNA"/>
</dbReference>
<reference evidence="2" key="2">
    <citation type="submission" date="2023-05" db="EMBL/GenBank/DDBJ databases">
        <authorList>
            <person name="Fouks B."/>
        </authorList>
    </citation>
    <scope>NUCLEOTIDE SEQUENCE</scope>
    <source>
        <strain evidence="2">Stay&amp;Tobe</strain>
        <tissue evidence="2">Testes</tissue>
    </source>
</reference>
<name>A0AAD8AER5_DIPPU</name>
<dbReference type="Proteomes" id="UP001233999">
    <property type="component" value="Unassembled WGS sequence"/>
</dbReference>
<accession>A0AAD8AER5</accession>
<dbReference type="AlphaFoldDB" id="A0AAD8AER5"/>
<organism evidence="2 3">
    <name type="scientific">Diploptera punctata</name>
    <name type="common">Pacific beetle cockroach</name>
    <dbReference type="NCBI Taxonomy" id="6984"/>
    <lineage>
        <taxon>Eukaryota</taxon>
        <taxon>Metazoa</taxon>
        <taxon>Ecdysozoa</taxon>
        <taxon>Arthropoda</taxon>
        <taxon>Hexapoda</taxon>
        <taxon>Insecta</taxon>
        <taxon>Pterygota</taxon>
        <taxon>Neoptera</taxon>
        <taxon>Polyneoptera</taxon>
        <taxon>Dictyoptera</taxon>
        <taxon>Blattodea</taxon>
        <taxon>Blaberoidea</taxon>
        <taxon>Blaberidae</taxon>
        <taxon>Diplopterinae</taxon>
        <taxon>Diploptera</taxon>
    </lineage>
</organism>
<protein>
    <submittedName>
        <fullName evidence="2">Uncharacterized protein</fullName>
    </submittedName>
</protein>
<proteinExistence type="predicted"/>
<feature type="non-terminal residue" evidence="2">
    <location>
        <position position="1"/>
    </location>
</feature>
<feature type="region of interest" description="Disordered" evidence="1">
    <location>
        <begin position="146"/>
        <end position="174"/>
    </location>
</feature>
<feature type="compositionally biased region" description="Low complexity" evidence="1">
    <location>
        <begin position="153"/>
        <end position="174"/>
    </location>
</feature>
<evidence type="ECO:0000313" key="3">
    <source>
        <dbReference type="Proteomes" id="UP001233999"/>
    </source>
</evidence>
<feature type="region of interest" description="Disordered" evidence="1">
    <location>
        <begin position="35"/>
        <end position="56"/>
    </location>
</feature>
<gene>
    <name evidence="2" type="ORF">L9F63_011348</name>
</gene>
<evidence type="ECO:0000313" key="2">
    <source>
        <dbReference type="EMBL" id="KAJ9597740.1"/>
    </source>
</evidence>
<comment type="caution">
    <text evidence="2">The sequence shown here is derived from an EMBL/GenBank/DDBJ whole genome shotgun (WGS) entry which is preliminary data.</text>
</comment>
<evidence type="ECO:0000256" key="1">
    <source>
        <dbReference type="SAM" id="MobiDB-lite"/>
    </source>
</evidence>